<dbReference type="Proteomes" id="UP000539175">
    <property type="component" value="Unassembled WGS sequence"/>
</dbReference>
<evidence type="ECO:0000256" key="1">
    <source>
        <dbReference type="SAM" id="MobiDB-lite"/>
    </source>
</evidence>
<reference evidence="2 3" key="1">
    <citation type="submission" date="2020-08" db="EMBL/GenBank/DDBJ databases">
        <title>Genomic Encyclopedia of Type Strains, Phase IV (KMG-IV): sequencing the most valuable type-strain genomes for metagenomic binning, comparative biology and taxonomic classification.</title>
        <authorList>
            <person name="Goeker M."/>
        </authorList>
    </citation>
    <scope>NUCLEOTIDE SEQUENCE [LARGE SCALE GENOMIC DNA]</scope>
    <source>
        <strain evidence="2 3">DSM 22198</strain>
    </source>
</reference>
<accession>A0A7X0EEK8</accession>
<evidence type="ECO:0000313" key="3">
    <source>
        <dbReference type="Proteomes" id="UP000539175"/>
    </source>
</evidence>
<evidence type="ECO:0000313" key="2">
    <source>
        <dbReference type="EMBL" id="MBB6253140.1"/>
    </source>
</evidence>
<feature type="compositionally biased region" description="Pro residues" evidence="1">
    <location>
        <begin position="103"/>
        <end position="120"/>
    </location>
</feature>
<dbReference type="InterPro" id="IPR027396">
    <property type="entry name" value="DsrEFH-like"/>
</dbReference>
<name>A0A7X0EEK8_9PROT</name>
<dbReference type="AlphaFoldDB" id="A0A7X0EEK8"/>
<keyword evidence="3" id="KW-1185">Reference proteome</keyword>
<organism evidence="2 3">
    <name type="scientific">Nitrospirillum iridis</name>
    <dbReference type="NCBI Taxonomy" id="765888"/>
    <lineage>
        <taxon>Bacteria</taxon>
        <taxon>Pseudomonadati</taxon>
        <taxon>Pseudomonadota</taxon>
        <taxon>Alphaproteobacteria</taxon>
        <taxon>Rhodospirillales</taxon>
        <taxon>Azospirillaceae</taxon>
        <taxon>Nitrospirillum</taxon>
    </lineage>
</organism>
<sequence length="120" mass="12999">MAGRLLHHARGRDQDQELARQIDTLRGKGVHFLICRNTLEGMKLALSDLYGVKEEDVVPSGVAEIARLQGMGFVYLHPRDMAPERDAQLFACLGKAGEDVEAPPAPCRPQVPPGCPGGRG</sequence>
<dbReference type="Gene3D" id="3.40.1260.10">
    <property type="entry name" value="DsrEFH-like"/>
    <property type="match status" value="1"/>
</dbReference>
<protein>
    <submittedName>
        <fullName evidence="2">Uncharacterized protein</fullName>
    </submittedName>
</protein>
<proteinExistence type="predicted"/>
<gene>
    <name evidence="2" type="ORF">FHS74_003709</name>
</gene>
<dbReference type="EMBL" id="JACIIZ010000010">
    <property type="protein sequence ID" value="MBB6253140.1"/>
    <property type="molecule type" value="Genomic_DNA"/>
</dbReference>
<dbReference type="RefSeq" id="WP_184803243.1">
    <property type="nucleotide sequence ID" value="NZ_JACIIZ010000010.1"/>
</dbReference>
<comment type="caution">
    <text evidence="2">The sequence shown here is derived from an EMBL/GenBank/DDBJ whole genome shotgun (WGS) entry which is preliminary data.</text>
</comment>
<feature type="region of interest" description="Disordered" evidence="1">
    <location>
        <begin position="100"/>
        <end position="120"/>
    </location>
</feature>
<dbReference type="SUPFAM" id="SSF75169">
    <property type="entry name" value="DsrEFH-like"/>
    <property type="match status" value="1"/>
</dbReference>